<dbReference type="GO" id="GO:0004672">
    <property type="term" value="F:protein kinase activity"/>
    <property type="evidence" value="ECO:0007669"/>
    <property type="project" value="InterPro"/>
</dbReference>
<evidence type="ECO:0000313" key="3">
    <source>
        <dbReference type="Proteomes" id="UP001177023"/>
    </source>
</evidence>
<organism evidence="2 3">
    <name type="scientific">Mesorhabditis spiculigera</name>
    <dbReference type="NCBI Taxonomy" id="96644"/>
    <lineage>
        <taxon>Eukaryota</taxon>
        <taxon>Metazoa</taxon>
        <taxon>Ecdysozoa</taxon>
        <taxon>Nematoda</taxon>
        <taxon>Chromadorea</taxon>
        <taxon>Rhabditida</taxon>
        <taxon>Rhabditina</taxon>
        <taxon>Rhabditomorpha</taxon>
        <taxon>Rhabditoidea</taxon>
        <taxon>Rhabditidae</taxon>
        <taxon>Mesorhabditinae</taxon>
        <taxon>Mesorhabditis</taxon>
    </lineage>
</organism>
<dbReference type="InterPro" id="IPR000719">
    <property type="entry name" value="Prot_kinase_dom"/>
</dbReference>
<dbReference type="Proteomes" id="UP001177023">
    <property type="component" value="Unassembled WGS sequence"/>
</dbReference>
<dbReference type="AlphaFoldDB" id="A0AA36CMG9"/>
<dbReference type="InterPro" id="IPR008271">
    <property type="entry name" value="Ser/Thr_kinase_AS"/>
</dbReference>
<dbReference type="PROSITE" id="PS00108">
    <property type="entry name" value="PROTEIN_KINASE_ST"/>
    <property type="match status" value="1"/>
</dbReference>
<evidence type="ECO:0000259" key="1">
    <source>
        <dbReference type="PROSITE" id="PS50011"/>
    </source>
</evidence>
<protein>
    <recommendedName>
        <fullName evidence="1">Protein kinase domain-containing protein</fullName>
    </recommendedName>
</protein>
<gene>
    <name evidence="2" type="ORF">MSPICULIGERA_LOCUS9349</name>
</gene>
<dbReference type="EMBL" id="CATQJA010002507">
    <property type="protein sequence ID" value="CAJ0570917.1"/>
    <property type="molecule type" value="Genomic_DNA"/>
</dbReference>
<name>A0AA36CMG9_9BILA</name>
<dbReference type="SUPFAM" id="SSF56112">
    <property type="entry name" value="Protein kinase-like (PK-like)"/>
    <property type="match status" value="1"/>
</dbReference>
<evidence type="ECO:0000313" key="2">
    <source>
        <dbReference type="EMBL" id="CAJ0570917.1"/>
    </source>
</evidence>
<sequence length="202" mass="23205">MKIWHAAPRTQYATQTGVSRTSTRKAQHRVSRKRYRALASEEREHFKHSNLDKRVVLLSDSFLLRDVDICLVSMPYINGMDLTHFKYGDGGLELSELAHIYRQVGIALDMMHNAGVVHLDIKPDNILLIKETDILRKGMRTQLRKRKITPNSGKSGFALYRSRRKIEEEHFRYVLIPALKIILSGSNTGVLQAAIIEFHDII</sequence>
<feature type="non-terminal residue" evidence="2">
    <location>
        <position position="1"/>
    </location>
</feature>
<accession>A0AA36CMG9</accession>
<feature type="domain" description="Protein kinase" evidence="1">
    <location>
        <begin position="1"/>
        <end position="202"/>
    </location>
</feature>
<comment type="caution">
    <text evidence="2">The sequence shown here is derived from an EMBL/GenBank/DDBJ whole genome shotgun (WGS) entry which is preliminary data.</text>
</comment>
<reference evidence="2" key="1">
    <citation type="submission" date="2023-06" db="EMBL/GenBank/DDBJ databases">
        <authorList>
            <person name="Delattre M."/>
        </authorList>
    </citation>
    <scope>NUCLEOTIDE SEQUENCE</scope>
    <source>
        <strain evidence="2">AF72</strain>
    </source>
</reference>
<dbReference type="InterPro" id="IPR011009">
    <property type="entry name" value="Kinase-like_dom_sf"/>
</dbReference>
<dbReference type="PROSITE" id="PS50011">
    <property type="entry name" value="PROTEIN_KINASE_DOM"/>
    <property type="match status" value="1"/>
</dbReference>
<dbReference type="Pfam" id="PF00069">
    <property type="entry name" value="Pkinase"/>
    <property type="match status" value="1"/>
</dbReference>
<keyword evidence="3" id="KW-1185">Reference proteome</keyword>
<dbReference type="Gene3D" id="1.10.510.10">
    <property type="entry name" value="Transferase(Phosphotransferase) domain 1"/>
    <property type="match status" value="1"/>
</dbReference>
<dbReference type="Gene3D" id="3.30.200.20">
    <property type="entry name" value="Phosphorylase Kinase, domain 1"/>
    <property type="match status" value="1"/>
</dbReference>
<dbReference type="GO" id="GO:0005524">
    <property type="term" value="F:ATP binding"/>
    <property type="evidence" value="ECO:0007669"/>
    <property type="project" value="InterPro"/>
</dbReference>
<proteinExistence type="predicted"/>